<sequence>MLFKTGLVFFLITVCLKSIQISGCVVEYTDDDFEQKIKENIDDKKVTLVKFYAEWCGHCKKLKPILDEACDKLKSEPKVVIAKVECPTTGKDTCERYSVRGYPTLKVFKNDIDKPEEYNAPRTKDSIVKYMQKMVLDDIVEIKSKDDFDKVIDSSFESIVLGVFESDSKLEKVFTEIASEFRLKYTFLISKTDFVQHMFPDAKDDIFIIHPKHLHLKFEDNFVKHDPNKFKSIKSFIEEKIHPKIAHRHSDNSNDFKEPLIVAYYDVDYVRNPKGTNYYRNRIYLALRDYDASGAKVNYNVAISSREDFPHELADYDLNLNEIKANPVFVVRPKRGAKYVLKDYSKDSLKDALKQFLIDIDNGKVEPFIKSEPVPENQDSLKVAVAKNFDEMIFNSGKDSFIKFYAPWCGHCKKLEPVMKNLAEKFADEDVNIVKFDATSNEVDPRFEVRGYPTLYWVSKNGIIKPYEGGRELNDFIKFIAKEASVELKNFDRKGNEKKVEL</sequence>
<feature type="disulfide bond" description="Redox-active" evidence="10">
    <location>
        <begin position="56"/>
        <end position="59"/>
    </location>
</feature>
<dbReference type="GO" id="GO:0006457">
    <property type="term" value="P:protein folding"/>
    <property type="evidence" value="ECO:0007669"/>
    <property type="project" value="TreeGrafter"/>
</dbReference>
<dbReference type="PRINTS" id="PR00421">
    <property type="entry name" value="THIOREDOXIN"/>
</dbReference>
<gene>
    <name evidence="13" type="ORF">g.9829</name>
</gene>
<dbReference type="GO" id="GO:0003756">
    <property type="term" value="F:protein disulfide isomerase activity"/>
    <property type="evidence" value="ECO:0007669"/>
    <property type="project" value="UniProtKB-EC"/>
</dbReference>
<evidence type="ECO:0000256" key="1">
    <source>
        <dbReference type="ARBA" id="ARBA00001182"/>
    </source>
</evidence>
<reference evidence="13" key="1">
    <citation type="submission" date="2015-11" db="EMBL/GenBank/DDBJ databases">
        <title>De novo transcriptome assembly of four potential Pierce s Disease insect vectors from Arizona vineyards.</title>
        <authorList>
            <person name="Tassone E.E."/>
        </authorList>
    </citation>
    <scope>NUCLEOTIDE SEQUENCE</scope>
</reference>
<dbReference type="InterPro" id="IPR017937">
    <property type="entry name" value="Thioredoxin_CS"/>
</dbReference>
<proteinExistence type="inferred from homology"/>
<keyword evidence="8" id="KW-0413">Isomerase</keyword>
<keyword evidence="5 11" id="KW-0732">Signal</keyword>
<dbReference type="EMBL" id="GECZ01027670">
    <property type="protein sequence ID" value="JAS42099.1"/>
    <property type="molecule type" value="Transcribed_RNA"/>
</dbReference>
<accession>A0A1B6EVY3</accession>
<dbReference type="PROSITE" id="PS00194">
    <property type="entry name" value="THIOREDOXIN_1"/>
    <property type="match status" value="2"/>
</dbReference>
<dbReference type="SUPFAM" id="SSF52833">
    <property type="entry name" value="Thioredoxin-like"/>
    <property type="match status" value="3"/>
</dbReference>
<comment type="subcellular location">
    <subcellularLocation>
        <location evidence="2">Endoplasmic reticulum lumen</location>
    </subcellularLocation>
</comment>
<dbReference type="EC" id="5.3.4.1" evidence="4"/>
<keyword evidence="6" id="KW-0677">Repeat</keyword>
<feature type="disulfide bond" description="Redox-active" evidence="10">
    <location>
        <begin position="409"/>
        <end position="412"/>
    </location>
</feature>
<dbReference type="GO" id="GO:0034976">
    <property type="term" value="P:response to endoplasmic reticulum stress"/>
    <property type="evidence" value="ECO:0007669"/>
    <property type="project" value="TreeGrafter"/>
</dbReference>
<dbReference type="InterPro" id="IPR013766">
    <property type="entry name" value="Thioredoxin_domain"/>
</dbReference>
<dbReference type="Gene3D" id="3.40.30.10">
    <property type="entry name" value="Glutaredoxin"/>
    <property type="match status" value="4"/>
</dbReference>
<comment type="similarity">
    <text evidence="3">Belongs to the protein disulfide isomerase family.</text>
</comment>
<evidence type="ECO:0000256" key="6">
    <source>
        <dbReference type="ARBA" id="ARBA00022737"/>
    </source>
</evidence>
<keyword evidence="7" id="KW-0256">Endoplasmic reticulum</keyword>
<feature type="chain" id="PRO_5008582402" description="protein disulfide-isomerase" evidence="11">
    <location>
        <begin position="19"/>
        <end position="502"/>
    </location>
</feature>
<evidence type="ECO:0000259" key="12">
    <source>
        <dbReference type="PROSITE" id="PS51352"/>
    </source>
</evidence>
<evidence type="ECO:0000313" key="13">
    <source>
        <dbReference type="EMBL" id="JAS42099.1"/>
    </source>
</evidence>
<dbReference type="CDD" id="cd02961">
    <property type="entry name" value="PDI_a_family"/>
    <property type="match status" value="1"/>
</dbReference>
<keyword evidence="9 10" id="KW-0676">Redox-active center</keyword>
<dbReference type="InterPro" id="IPR005792">
    <property type="entry name" value="Prot_disulphide_isomerase"/>
</dbReference>
<evidence type="ECO:0000256" key="4">
    <source>
        <dbReference type="ARBA" id="ARBA00012723"/>
    </source>
</evidence>
<dbReference type="Pfam" id="PF13848">
    <property type="entry name" value="Thioredoxin_6"/>
    <property type="match status" value="1"/>
</dbReference>
<dbReference type="CDD" id="cd02995">
    <property type="entry name" value="PDI_a_PDI_a'_C"/>
    <property type="match status" value="1"/>
</dbReference>
<name>A0A1B6EVY3_9HEMI</name>
<dbReference type="NCBIfam" id="TIGR01130">
    <property type="entry name" value="ER_PDI_fam"/>
    <property type="match status" value="1"/>
</dbReference>
<protein>
    <recommendedName>
        <fullName evidence="4">protein disulfide-isomerase</fullName>
        <ecNumber evidence="4">5.3.4.1</ecNumber>
    </recommendedName>
</protein>
<feature type="domain" description="Thioredoxin" evidence="12">
    <location>
        <begin position="3"/>
        <end position="136"/>
    </location>
</feature>
<evidence type="ECO:0000256" key="10">
    <source>
        <dbReference type="PIRSR" id="PIRSR605792-51"/>
    </source>
</evidence>
<dbReference type="AlphaFoldDB" id="A0A1B6EVY3"/>
<evidence type="ECO:0000256" key="9">
    <source>
        <dbReference type="ARBA" id="ARBA00023284"/>
    </source>
</evidence>
<evidence type="ECO:0000256" key="2">
    <source>
        <dbReference type="ARBA" id="ARBA00004319"/>
    </source>
</evidence>
<organism evidence="13">
    <name type="scientific">Cuerna arida</name>
    <dbReference type="NCBI Taxonomy" id="1464854"/>
    <lineage>
        <taxon>Eukaryota</taxon>
        <taxon>Metazoa</taxon>
        <taxon>Ecdysozoa</taxon>
        <taxon>Arthropoda</taxon>
        <taxon>Hexapoda</taxon>
        <taxon>Insecta</taxon>
        <taxon>Pterygota</taxon>
        <taxon>Neoptera</taxon>
        <taxon>Paraneoptera</taxon>
        <taxon>Hemiptera</taxon>
        <taxon>Auchenorrhyncha</taxon>
        <taxon>Membracoidea</taxon>
        <taxon>Cicadellidae</taxon>
        <taxon>Cicadellinae</taxon>
        <taxon>Proconiini</taxon>
        <taxon>Cuerna</taxon>
    </lineage>
</organism>
<feature type="signal peptide" evidence="11">
    <location>
        <begin position="1"/>
        <end position="18"/>
    </location>
</feature>
<dbReference type="PROSITE" id="PS51352">
    <property type="entry name" value="THIOREDOXIN_2"/>
    <property type="match status" value="2"/>
</dbReference>
<feature type="domain" description="Thioredoxin" evidence="12">
    <location>
        <begin position="360"/>
        <end position="485"/>
    </location>
</feature>
<dbReference type="PANTHER" id="PTHR18929">
    <property type="entry name" value="PROTEIN DISULFIDE ISOMERASE"/>
    <property type="match status" value="1"/>
</dbReference>
<evidence type="ECO:0000256" key="8">
    <source>
        <dbReference type="ARBA" id="ARBA00023235"/>
    </source>
</evidence>
<dbReference type="InterPro" id="IPR036249">
    <property type="entry name" value="Thioredoxin-like_sf"/>
</dbReference>
<comment type="catalytic activity">
    <reaction evidence="1">
        <text>Catalyzes the rearrangement of -S-S- bonds in proteins.</text>
        <dbReference type="EC" id="5.3.4.1"/>
    </reaction>
</comment>
<dbReference type="GO" id="GO:0005788">
    <property type="term" value="C:endoplasmic reticulum lumen"/>
    <property type="evidence" value="ECO:0007669"/>
    <property type="project" value="UniProtKB-SubCell"/>
</dbReference>
<evidence type="ECO:0000256" key="7">
    <source>
        <dbReference type="ARBA" id="ARBA00022824"/>
    </source>
</evidence>
<evidence type="ECO:0000256" key="5">
    <source>
        <dbReference type="ARBA" id="ARBA00022729"/>
    </source>
</evidence>
<keyword evidence="10" id="KW-1015">Disulfide bond</keyword>
<evidence type="ECO:0000256" key="3">
    <source>
        <dbReference type="ARBA" id="ARBA00006347"/>
    </source>
</evidence>
<evidence type="ECO:0000256" key="11">
    <source>
        <dbReference type="SAM" id="SignalP"/>
    </source>
</evidence>
<dbReference type="Pfam" id="PF00085">
    <property type="entry name" value="Thioredoxin"/>
    <property type="match status" value="2"/>
</dbReference>
<dbReference type="PANTHER" id="PTHR18929:SF132">
    <property type="entry name" value="PROTEIN DISULFIDE-ISOMERASE A3"/>
    <property type="match status" value="1"/>
</dbReference>